<evidence type="ECO:0000256" key="2">
    <source>
        <dbReference type="ARBA" id="ARBA00038350"/>
    </source>
</evidence>
<protein>
    <submittedName>
        <fullName evidence="4">Flavo protein</fullName>
    </submittedName>
</protein>
<keyword evidence="1" id="KW-0173">Coenzyme A biosynthesis</keyword>
<dbReference type="STRING" id="1392247.A0A3N4KIW4"/>
<dbReference type="Proteomes" id="UP000277580">
    <property type="component" value="Unassembled WGS sequence"/>
</dbReference>
<accession>A0A3N4KIW4</accession>
<dbReference type="InterPro" id="IPR003382">
    <property type="entry name" value="Flavoprotein"/>
</dbReference>
<dbReference type="SUPFAM" id="SSF52507">
    <property type="entry name" value="Homo-oligomeric flavin-containing Cys decarboxylases, HFCD"/>
    <property type="match status" value="1"/>
</dbReference>
<reference evidence="4 5" key="1">
    <citation type="journal article" date="2018" name="Nat. Ecol. Evol.">
        <title>Pezizomycetes genomes reveal the molecular basis of ectomycorrhizal truffle lifestyle.</title>
        <authorList>
            <person name="Murat C."/>
            <person name="Payen T."/>
            <person name="Noel B."/>
            <person name="Kuo A."/>
            <person name="Morin E."/>
            <person name="Chen J."/>
            <person name="Kohler A."/>
            <person name="Krizsan K."/>
            <person name="Balestrini R."/>
            <person name="Da Silva C."/>
            <person name="Montanini B."/>
            <person name="Hainaut M."/>
            <person name="Levati E."/>
            <person name="Barry K.W."/>
            <person name="Belfiori B."/>
            <person name="Cichocki N."/>
            <person name="Clum A."/>
            <person name="Dockter R.B."/>
            <person name="Fauchery L."/>
            <person name="Guy J."/>
            <person name="Iotti M."/>
            <person name="Le Tacon F."/>
            <person name="Lindquist E.A."/>
            <person name="Lipzen A."/>
            <person name="Malagnac F."/>
            <person name="Mello A."/>
            <person name="Molinier V."/>
            <person name="Miyauchi S."/>
            <person name="Poulain J."/>
            <person name="Riccioni C."/>
            <person name="Rubini A."/>
            <person name="Sitrit Y."/>
            <person name="Splivallo R."/>
            <person name="Traeger S."/>
            <person name="Wang M."/>
            <person name="Zifcakova L."/>
            <person name="Wipf D."/>
            <person name="Zambonelli A."/>
            <person name="Paolocci F."/>
            <person name="Nowrousian M."/>
            <person name="Ottonello S."/>
            <person name="Baldrian P."/>
            <person name="Spatafora J.W."/>
            <person name="Henrissat B."/>
            <person name="Nagy L.G."/>
            <person name="Aury J.M."/>
            <person name="Wincker P."/>
            <person name="Grigoriev I.V."/>
            <person name="Bonfante P."/>
            <person name="Martin F.M."/>
        </authorList>
    </citation>
    <scope>NUCLEOTIDE SEQUENCE [LARGE SCALE GENOMIC DNA]</scope>
    <source>
        <strain evidence="4 5">CCBAS932</strain>
    </source>
</reference>
<dbReference type="GO" id="GO:0010181">
    <property type="term" value="F:FMN binding"/>
    <property type="evidence" value="ECO:0007669"/>
    <property type="project" value="TreeGrafter"/>
</dbReference>
<name>A0A3N4KIW4_9PEZI</name>
<dbReference type="PANTHER" id="PTHR14359">
    <property type="entry name" value="HOMO-OLIGOMERIC FLAVIN CONTAINING CYS DECARBOXYLASE FAMILY"/>
    <property type="match status" value="1"/>
</dbReference>
<dbReference type="Gene3D" id="3.40.50.1950">
    <property type="entry name" value="Flavin prenyltransferase-like"/>
    <property type="match status" value="1"/>
</dbReference>
<sequence length="226" mass="24785">MESPRSPPPPKPFTALEHSTDAKFHLLLACTGSVATIKLPLIASTLSERYGNTLSIHVILTSSAAKFLQNPFNIEGVHRVWTDDDEWSFPHNKSGTWERGDPVLHIELRRWADMMVIAPLSANSMAKVVGGLCDNLLLSVARAWDTTVQPGSAGKKIIVAPAMNTAMWNHPVTAQHIATLEKWEWMEVLRPVEKTLACGDIGAGAMREWQDIVALVEENSGLSLSS</sequence>
<dbReference type="OrthoDB" id="1532798at2759"/>
<organism evidence="4 5">
    <name type="scientific">Morchella conica CCBAS932</name>
    <dbReference type="NCBI Taxonomy" id="1392247"/>
    <lineage>
        <taxon>Eukaryota</taxon>
        <taxon>Fungi</taxon>
        <taxon>Dikarya</taxon>
        <taxon>Ascomycota</taxon>
        <taxon>Pezizomycotina</taxon>
        <taxon>Pezizomycetes</taxon>
        <taxon>Pezizales</taxon>
        <taxon>Morchellaceae</taxon>
        <taxon>Morchella</taxon>
    </lineage>
</organism>
<evidence type="ECO:0000256" key="1">
    <source>
        <dbReference type="ARBA" id="ARBA00022993"/>
    </source>
</evidence>
<comment type="similarity">
    <text evidence="2">Belongs to the HFCD (homooligomeric flavin containing Cys decarboxylase) superfamily.</text>
</comment>
<evidence type="ECO:0000313" key="5">
    <source>
        <dbReference type="Proteomes" id="UP000277580"/>
    </source>
</evidence>
<dbReference type="PANTHER" id="PTHR14359:SF6">
    <property type="entry name" value="PHOSPHOPANTOTHENOYLCYSTEINE DECARBOXYLASE"/>
    <property type="match status" value="1"/>
</dbReference>
<dbReference type="GO" id="GO:0015937">
    <property type="term" value="P:coenzyme A biosynthetic process"/>
    <property type="evidence" value="ECO:0007669"/>
    <property type="project" value="UniProtKB-KW"/>
</dbReference>
<evidence type="ECO:0000259" key="3">
    <source>
        <dbReference type="Pfam" id="PF02441"/>
    </source>
</evidence>
<dbReference type="GO" id="GO:0071513">
    <property type="term" value="C:phosphopantothenoylcysteine decarboxylase complex"/>
    <property type="evidence" value="ECO:0007669"/>
    <property type="project" value="TreeGrafter"/>
</dbReference>
<dbReference type="EMBL" id="ML119142">
    <property type="protein sequence ID" value="RPB10504.1"/>
    <property type="molecule type" value="Genomic_DNA"/>
</dbReference>
<dbReference type="InParanoid" id="A0A3N4KIW4"/>
<evidence type="ECO:0000313" key="4">
    <source>
        <dbReference type="EMBL" id="RPB10504.1"/>
    </source>
</evidence>
<keyword evidence="5" id="KW-1185">Reference proteome</keyword>
<dbReference type="InterPro" id="IPR036551">
    <property type="entry name" value="Flavin_trans-like"/>
</dbReference>
<dbReference type="GO" id="GO:0004633">
    <property type="term" value="F:phosphopantothenoylcysteine decarboxylase activity"/>
    <property type="evidence" value="ECO:0007669"/>
    <property type="project" value="TreeGrafter"/>
</dbReference>
<proteinExistence type="inferred from homology"/>
<feature type="domain" description="Flavoprotein" evidence="3">
    <location>
        <begin position="25"/>
        <end position="216"/>
    </location>
</feature>
<dbReference type="AlphaFoldDB" id="A0A3N4KIW4"/>
<gene>
    <name evidence="4" type="ORF">P167DRAFT_537431</name>
</gene>
<dbReference type="Pfam" id="PF02441">
    <property type="entry name" value="Flavoprotein"/>
    <property type="match status" value="1"/>
</dbReference>